<evidence type="ECO:0008006" key="3">
    <source>
        <dbReference type="Google" id="ProtNLM"/>
    </source>
</evidence>
<name>A0A085LXV5_9BILA</name>
<dbReference type="PANTHER" id="PTHR45913:SF22">
    <property type="entry name" value="SCAN BOX DOMAIN-CONTAINING PROTEIN"/>
    <property type="match status" value="1"/>
</dbReference>
<dbReference type="Proteomes" id="UP000030764">
    <property type="component" value="Unassembled WGS sequence"/>
</dbReference>
<protein>
    <recommendedName>
        <fullName evidence="3">HAT C-terminal dimerisation domain-containing protein</fullName>
    </recommendedName>
</protein>
<dbReference type="EMBL" id="KL363263">
    <property type="protein sequence ID" value="KFD49801.1"/>
    <property type="molecule type" value="Genomic_DNA"/>
</dbReference>
<accession>A0A085LXV5</accession>
<evidence type="ECO:0000313" key="1">
    <source>
        <dbReference type="EMBL" id="KFD49801.1"/>
    </source>
</evidence>
<gene>
    <name evidence="1" type="ORF">M513_09268</name>
</gene>
<dbReference type="AlphaFoldDB" id="A0A085LXV5"/>
<sequence length="344" mass="39716">MSVATDGAPSMVGSQHGFIAHLKEVVLSALAVRCVIYQHHLVGKHLSDRLSCSLQFVISTVNKIKSKSLNEKLFSQLCEASDEHFNRLLLHTEVRWLSKGTCLSRFHSLFDTVLEFSGDENATPRDNLKKFKSDIAYLTELYPKFHEMNLQFQGDSLSFIKTKAIVFAFVSNLVMCKRNLRRGEFRQFPLLAALKKNAEVAENVILVYCHHLEMLRADFVKRFSDILSMKLPHWVEDPFGNVEEAETELKEELIELQNNEELKPKFTSRYHQFRQLAQLYRRLCAVVVKLLIAFPLSYLAERGFSAFTDLLSKKRNRPSIVRRGDLRIMLTRINPDIRKLVSLQ</sequence>
<reference evidence="1 2" key="1">
    <citation type="journal article" date="2014" name="Nat. Genet.">
        <title>Genome and transcriptome of the porcine whipworm Trichuris suis.</title>
        <authorList>
            <person name="Jex A.R."/>
            <person name="Nejsum P."/>
            <person name="Schwarz E.M."/>
            <person name="Hu L."/>
            <person name="Young N.D."/>
            <person name="Hall R.S."/>
            <person name="Korhonen P.K."/>
            <person name="Liao S."/>
            <person name="Thamsborg S."/>
            <person name="Xia J."/>
            <person name="Xu P."/>
            <person name="Wang S."/>
            <person name="Scheerlinck J.P."/>
            <person name="Hofmann A."/>
            <person name="Sternberg P.W."/>
            <person name="Wang J."/>
            <person name="Gasser R.B."/>
        </authorList>
    </citation>
    <scope>NUCLEOTIDE SEQUENCE [LARGE SCALE GENOMIC DNA]</scope>
    <source>
        <strain evidence="1">DCEP-RM93M</strain>
    </source>
</reference>
<evidence type="ECO:0000313" key="2">
    <source>
        <dbReference type="Proteomes" id="UP000030764"/>
    </source>
</evidence>
<dbReference type="PANTHER" id="PTHR45913">
    <property type="entry name" value="EPM2A-INTERACTING PROTEIN 1"/>
    <property type="match status" value="1"/>
</dbReference>
<proteinExistence type="predicted"/>
<keyword evidence="2" id="KW-1185">Reference proteome</keyword>
<organism evidence="1 2">
    <name type="scientific">Trichuris suis</name>
    <name type="common">pig whipworm</name>
    <dbReference type="NCBI Taxonomy" id="68888"/>
    <lineage>
        <taxon>Eukaryota</taxon>
        <taxon>Metazoa</taxon>
        <taxon>Ecdysozoa</taxon>
        <taxon>Nematoda</taxon>
        <taxon>Enoplea</taxon>
        <taxon>Dorylaimia</taxon>
        <taxon>Trichinellida</taxon>
        <taxon>Trichuridae</taxon>
        <taxon>Trichuris</taxon>
    </lineage>
</organism>